<dbReference type="AlphaFoldDB" id="A0AAD3MEM4"/>
<dbReference type="InterPro" id="IPR001680">
    <property type="entry name" value="WD40_rpt"/>
</dbReference>
<feature type="region of interest" description="Disordered" evidence="4">
    <location>
        <begin position="472"/>
        <end position="505"/>
    </location>
</feature>
<dbReference type="InterPro" id="IPR052085">
    <property type="entry name" value="WD-SAM-U-box"/>
</dbReference>
<dbReference type="PROSITE" id="PS50105">
    <property type="entry name" value="SAM_DOMAIN"/>
    <property type="match status" value="1"/>
</dbReference>
<dbReference type="InterPro" id="IPR036322">
    <property type="entry name" value="WD40_repeat_dom_sf"/>
</dbReference>
<evidence type="ECO:0000256" key="2">
    <source>
        <dbReference type="ARBA" id="ARBA00022737"/>
    </source>
</evidence>
<evidence type="ECO:0000259" key="5">
    <source>
        <dbReference type="PROSITE" id="PS50105"/>
    </source>
</evidence>
<feature type="domain" description="SAM" evidence="5">
    <location>
        <begin position="341"/>
        <end position="385"/>
    </location>
</feature>
<gene>
    <name evidence="6" type="ORF">AKAME5_000502600</name>
</gene>
<accession>A0AAD3MEM4</accession>
<feature type="repeat" description="WD" evidence="3">
    <location>
        <begin position="50"/>
        <end position="91"/>
    </location>
</feature>
<sequence length="505" mass="54863">MVSIICTLRHHTDELSCCAFSPSLLATCSVDKTLRVYNTADFSELPYSPLSGHGYGVHCCRFSSCGSHLLSCSTDGSVIVWSSDTGEATAVLQHPGRSPLRVCALAPDSSLLLAGACDGTVALWDFPSKTLRRCSAVSEASVVACCFSPCGQFFVTGCTHGDLKLWDVDVSLLHAEKDAHDLGVTCCSSAPQFRVDGCCVEFRLASCGQDSQLKIWIVSQREGAAYAMKLLHTLTSHSAPVLSCAFSPDGDLVVSGSVDKSVAIYDANLGTLLHTLKEHNRYVTTVALSPSMPWIATGSMDRTVNVWRIGDGDSRTAPESRQTLCQGRKLPGHSRLLVADWSEEDVQTWLCEEGLEELVCNFKANNIDGPELSQLNKETAAELGIGSKLFAIATAGLRCCICLFYFKTQVQHFQDRVHGDKEPECLWCVLECCPPSISASYCMKECICEDLFSLFEADCALMDKKFPHNTSLGLRGRPPEENRGLEGRAERSEALMSSVSNHPES</sequence>
<dbReference type="EMBL" id="BRZM01000012">
    <property type="protein sequence ID" value="GLD52069.1"/>
    <property type="molecule type" value="Genomic_DNA"/>
</dbReference>
<feature type="compositionally biased region" description="Basic and acidic residues" evidence="4">
    <location>
        <begin position="477"/>
        <end position="493"/>
    </location>
</feature>
<reference evidence="6" key="1">
    <citation type="submission" date="2022-08" db="EMBL/GenBank/DDBJ databases">
        <title>Genome sequencing of akame (Lates japonicus).</title>
        <authorList>
            <person name="Hashiguchi Y."/>
            <person name="Takahashi H."/>
        </authorList>
    </citation>
    <scope>NUCLEOTIDE SEQUENCE</scope>
    <source>
        <strain evidence="6">Kochi</strain>
    </source>
</reference>
<dbReference type="Pfam" id="PF00400">
    <property type="entry name" value="WD40"/>
    <property type="match status" value="7"/>
</dbReference>
<feature type="repeat" description="WD" evidence="3">
    <location>
        <begin position="8"/>
        <end position="38"/>
    </location>
</feature>
<dbReference type="Gene3D" id="2.130.10.10">
    <property type="entry name" value="YVTN repeat-like/Quinoprotein amine dehydrogenase"/>
    <property type="match status" value="3"/>
</dbReference>
<dbReference type="PROSITE" id="PS50294">
    <property type="entry name" value="WD_REPEATS_REGION"/>
    <property type="match status" value="3"/>
</dbReference>
<organism evidence="6 7">
    <name type="scientific">Lates japonicus</name>
    <name type="common">Japanese lates</name>
    <dbReference type="NCBI Taxonomy" id="270547"/>
    <lineage>
        <taxon>Eukaryota</taxon>
        <taxon>Metazoa</taxon>
        <taxon>Chordata</taxon>
        <taxon>Craniata</taxon>
        <taxon>Vertebrata</taxon>
        <taxon>Euteleostomi</taxon>
        <taxon>Actinopterygii</taxon>
        <taxon>Neopterygii</taxon>
        <taxon>Teleostei</taxon>
        <taxon>Neoteleostei</taxon>
        <taxon>Acanthomorphata</taxon>
        <taxon>Carangaria</taxon>
        <taxon>Carangaria incertae sedis</taxon>
        <taxon>Centropomidae</taxon>
        <taxon>Lates</taxon>
    </lineage>
</organism>
<dbReference type="PROSITE" id="PS50082">
    <property type="entry name" value="WD_REPEATS_2"/>
    <property type="match status" value="5"/>
</dbReference>
<keyword evidence="2" id="KW-0677">Repeat</keyword>
<name>A0AAD3MEM4_LATJO</name>
<keyword evidence="1 3" id="KW-0853">WD repeat</keyword>
<dbReference type="InterPro" id="IPR001660">
    <property type="entry name" value="SAM"/>
</dbReference>
<keyword evidence="7" id="KW-1185">Reference proteome</keyword>
<evidence type="ECO:0000313" key="6">
    <source>
        <dbReference type="EMBL" id="GLD52069.1"/>
    </source>
</evidence>
<dbReference type="InterPro" id="IPR013761">
    <property type="entry name" value="SAM/pointed_sf"/>
</dbReference>
<protein>
    <submittedName>
        <fullName evidence="6">WD repeat, SAM and U-box domain-containing protein 1-like isoform X1</fullName>
    </submittedName>
</protein>
<evidence type="ECO:0000256" key="3">
    <source>
        <dbReference type="PROSITE-ProRule" id="PRU00221"/>
    </source>
</evidence>
<dbReference type="Pfam" id="PF00536">
    <property type="entry name" value="SAM_1"/>
    <property type="match status" value="1"/>
</dbReference>
<dbReference type="Proteomes" id="UP001279410">
    <property type="component" value="Unassembled WGS sequence"/>
</dbReference>
<dbReference type="PANTHER" id="PTHR46573:SF1">
    <property type="entry name" value="WD REPEAT, SAM AND U-BOX DOMAIN-CONTAINING PROTEIN 1"/>
    <property type="match status" value="1"/>
</dbReference>
<feature type="repeat" description="WD" evidence="3">
    <location>
        <begin position="104"/>
        <end position="134"/>
    </location>
</feature>
<dbReference type="SUPFAM" id="SSF50978">
    <property type="entry name" value="WD40 repeat-like"/>
    <property type="match status" value="1"/>
</dbReference>
<dbReference type="Gene3D" id="1.10.150.50">
    <property type="entry name" value="Transcription Factor, Ets-1"/>
    <property type="match status" value="1"/>
</dbReference>
<dbReference type="InterPro" id="IPR015943">
    <property type="entry name" value="WD40/YVTN_repeat-like_dom_sf"/>
</dbReference>
<dbReference type="InterPro" id="IPR020472">
    <property type="entry name" value="WD40_PAC1"/>
</dbReference>
<feature type="repeat" description="WD" evidence="3">
    <location>
        <begin position="234"/>
        <end position="275"/>
    </location>
</feature>
<feature type="repeat" description="WD" evidence="3">
    <location>
        <begin position="276"/>
        <end position="317"/>
    </location>
</feature>
<evidence type="ECO:0000256" key="4">
    <source>
        <dbReference type="SAM" id="MobiDB-lite"/>
    </source>
</evidence>
<comment type="caution">
    <text evidence="6">The sequence shown here is derived from an EMBL/GenBank/DDBJ whole genome shotgun (WGS) entry which is preliminary data.</text>
</comment>
<evidence type="ECO:0000256" key="1">
    <source>
        <dbReference type="ARBA" id="ARBA00022574"/>
    </source>
</evidence>
<evidence type="ECO:0000313" key="7">
    <source>
        <dbReference type="Proteomes" id="UP001279410"/>
    </source>
</evidence>
<dbReference type="PRINTS" id="PR00320">
    <property type="entry name" value="GPROTEINBRPT"/>
</dbReference>
<proteinExistence type="predicted"/>
<feature type="compositionally biased region" description="Polar residues" evidence="4">
    <location>
        <begin position="495"/>
        <end position="505"/>
    </location>
</feature>
<dbReference type="SMART" id="SM00320">
    <property type="entry name" value="WD40"/>
    <property type="match status" value="7"/>
</dbReference>
<dbReference type="CDD" id="cd00200">
    <property type="entry name" value="WD40"/>
    <property type="match status" value="1"/>
</dbReference>
<dbReference type="SUPFAM" id="SSF47769">
    <property type="entry name" value="SAM/Pointed domain"/>
    <property type="match status" value="1"/>
</dbReference>
<dbReference type="PANTHER" id="PTHR46573">
    <property type="entry name" value="WD REPEAT, SAM AND U-BOX DOMAIN-CONTAINING PROTEIN 1"/>
    <property type="match status" value="1"/>
</dbReference>